<protein>
    <submittedName>
        <fullName evidence="8">MATE family efflux transporter</fullName>
    </submittedName>
</protein>
<evidence type="ECO:0000256" key="4">
    <source>
        <dbReference type="ARBA" id="ARBA00022692"/>
    </source>
</evidence>
<feature type="transmembrane region" description="Helical" evidence="7">
    <location>
        <begin position="409"/>
        <end position="429"/>
    </location>
</feature>
<comment type="subcellular location">
    <subcellularLocation>
        <location evidence="1">Cell membrane</location>
        <topology evidence="1">Multi-pass membrane protein</topology>
    </subcellularLocation>
</comment>
<dbReference type="PANTHER" id="PTHR42925:SF1">
    <property type="entry name" value="VIRULENCE FACTOR MVIN"/>
    <property type="match status" value="1"/>
</dbReference>
<proteinExistence type="predicted"/>
<feature type="transmembrane region" description="Helical" evidence="7">
    <location>
        <begin position="343"/>
        <end position="367"/>
    </location>
</feature>
<dbReference type="CDD" id="cd13134">
    <property type="entry name" value="MATE_like_8"/>
    <property type="match status" value="1"/>
</dbReference>
<keyword evidence="6 7" id="KW-0472">Membrane</keyword>
<feature type="transmembrane region" description="Helical" evidence="7">
    <location>
        <begin position="35"/>
        <end position="62"/>
    </location>
</feature>
<feature type="transmembrane region" description="Helical" evidence="7">
    <location>
        <begin position="185"/>
        <end position="207"/>
    </location>
</feature>
<accession>A0ABX3Y989</accession>
<keyword evidence="4 7" id="KW-0812">Transmembrane</keyword>
<reference evidence="8 9" key="1">
    <citation type="submission" date="2016-12" db="EMBL/GenBank/DDBJ databases">
        <title>Genome Mining:The Detection of Biosynthetic Gene Clusters to Aid in the Expression of Curamycin A produced by Streptomyces sp. strain CZA14.</title>
        <authorList>
            <person name="Durrell K.A."/>
            <person name="Kirby B.M."/>
            <person name="Khan W."/>
            <person name="Mthethwa T."/>
            <person name="Le Roes-Hill M."/>
        </authorList>
    </citation>
    <scope>NUCLEOTIDE SEQUENCE [LARGE SCALE GENOMIC DNA]</scope>
    <source>
        <strain evidence="8 9">CZA14</strain>
    </source>
</reference>
<evidence type="ECO:0000256" key="6">
    <source>
        <dbReference type="ARBA" id="ARBA00023136"/>
    </source>
</evidence>
<feature type="transmembrane region" description="Helical" evidence="7">
    <location>
        <begin position="379"/>
        <end position="397"/>
    </location>
</feature>
<name>A0ABX3Y989_9ACTN</name>
<evidence type="ECO:0000256" key="5">
    <source>
        <dbReference type="ARBA" id="ARBA00022989"/>
    </source>
</evidence>
<dbReference type="InterPro" id="IPR048279">
    <property type="entry name" value="MdtK-like"/>
</dbReference>
<feature type="transmembrane region" description="Helical" evidence="7">
    <location>
        <begin position="113"/>
        <end position="136"/>
    </location>
</feature>
<sequence>MASIRRVCDSGIFECPSRVTGEAEREISVPSKVNIGVFSLSWPIFFQLGFTYCMGLIDVWALGHISDAAAGSVGSVNTVTTFVLMMFSFMGQGGSLVYARMLGQGETRKAEQCYFVAAILHLVLGVVVSATLFLWAEDIAGLLGLKGEHLSYGASFLRIVGGSCLLHSLVAMLGGVMAANGRTRAAMFAAIFTNVVNAAAIGVLVLLPAGPRWGVRGVALSTALATAAGLLFSVWLVFRRLRIRFRRPADPRQVRAHGALLLAFSLPTMLEPAFWQAAQIATTRIIAAVGEDELAARMYTLSVTNMIGMVSSALSQGLQIAVGHLIGAGDLDRIRRISRLTRWWGVTVAFVLALAAALSGSWIMAGFTDSPEVAEAGRLLLWCGLLYLPASSLIMTTASTLRAVGQVNYPALTGILVLWGVFIPLAYALSLPLGLAILGVMIAMAVDENLRALLLTARWRYVSTPRRAGRLVPETAEVPPVGV</sequence>
<evidence type="ECO:0000256" key="1">
    <source>
        <dbReference type="ARBA" id="ARBA00004651"/>
    </source>
</evidence>
<organism evidence="8 9">
    <name type="scientific">Streptomyces pharetrae CZA14</name>
    <dbReference type="NCBI Taxonomy" id="1144883"/>
    <lineage>
        <taxon>Bacteria</taxon>
        <taxon>Bacillati</taxon>
        <taxon>Actinomycetota</taxon>
        <taxon>Actinomycetes</taxon>
        <taxon>Kitasatosporales</taxon>
        <taxon>Streptomycetaceae</taxon>
        <taxon>Streptomyces</taxon>
    </lineage>
</organism>
<evidence type="ECO:0000313" key="9">
    <source>
        <dbReference type="Proteomes" id="UP000194266"/>
    </source>
</evidence>
<comment type="caution">
    <text evidence="8">The sequence shown here is derived from an EMBL/GenBank/DDBJ whole genome shotgun (WGS) entry which is preliminary data.</text>
</comment>
<dbReference type="InterPro" id="IPR002528">
    <property type="entry name" value="MATE_fam"/>
</dbReference>
<evidence type="ECO:0000256" key="3">
    <source>
        <dbReference type="ARBA" id="ARBA00022475"/>
    </source>
</evidence>
<dbReference type="Pfam" id="PF01554">
    <property type="entry name" value="MatE"/>
    <property type="match status" value="2"/>
</dbReference>
<dbReference type="Proteomes" id="UP000194266">
    <property type="component" value="Unassembled WGS sequence"/>
</dbReference>
<dbReference type="InterPro" id="IPR047135">
    <property type="entry name" value="YsiQ"/>
</dbReference>
<feature type="transmembrane region" description="Helical" evidence="7">
    <location>
        <begin position="82"/>
        <end position="101"/>
    </location>
</feature>
<dbReference type="NCBIfam" id="TIGR00797">
    <property type="entry name" value="matE"/>
    <property type="match status" value="1"/>
</dbReference>
<gene>
    <name evidence="8" type="ORF">OQI_33890</name>
</gene>
<evidence type="ECO:0000256" key="2">
    <source>
        <dbReference type="ARBA" id="ARBA00022448"/>
    </source>
</evidence>
<dbReference type="PANTHER" id="PTHR42925">
    <property type="entry name" value="MULTIDRUG AND TOXIN EFFLUX PROTEIN MATE FAMILY"/>
    <property type="match status" value="1"/>
</dbReference>
<evidence type="ECO:0000256" key="7">
    <source>
        <dbReference type="SAM" id="Phobius"/>
    </source>
</evidence>
<keyword evidence="3" id="KW-1003">Cell membrane</keyword>
<keyword evidence="2" id="KW-0813">Transport</keyword>
<dbReference type="EMBL" id="MRYD01000318">
    <property type="protein sequence ID" value="OSZ56272.1"/>
    <property type="molecule type" value="Genomic_DNA"/>
</dbReference>
<feature type="transmembrane region" description="Helical" evidence="7">
    <location>
        <begin position="213"/>
        <end position="238"/>
    </location>
</feature>
<evidence type="ECO:0000313" key="8">
    <source>
        <dbReference type="EMBL" id="OSZ56272.1"/>
    </source>
</evidence>
<feature type="transmembrane region" description="Helical" evidence="7">
    <location>
        <begin position="156"/>
        <end position="178"/>
    </location>
</feature>
<keyword evidence="5 7" id="KW-1133">Transmembrane helix</keyword>
<dbReference type="PIRSF" id="PIRSF006603">
    <property type="entry name" value="DinF"/>
    <property type="match status" value="1"/>
</dbReference>
<keyword evidence="9" id="KW-1185">Reference proteome</keyword>